<reference evidence="2" key="2">
    <citation type="submission" date="2020-11" db="EMBL/GenBank/DDBJ databases">
        <authorList>
            <person name="McCartney M.A."/>
            <person name="Auch B."/>
            <person name="Kono T."/>
            <person name="Mallez S."/>
            <person name="Becker A."/>
            <person name="Gohl D.M."/>
            <person name="Silverstein K.A.T."/>
            <person name="Koren S."/>
            <person name="Bechman K.B."/>
            <person name="Herman A."/>
            <person name="Abrahante J.E."/>
            <person name="Garbe J."/>
        </authorList>
    </citation>
    <scope>NUCLEOTIDE SEQUENCE</scope>
    <source>
        <strain evidence="2">Duluth1</strain>
        <tissue evidence="2">Whole animal</tissue>
    </source>
</reference>
<gene>
    <name evidence="2" type="ORF">DPMN_009182</name>
</gene>
<sequence length="131" mass="14761">MIGTKIYWNKCFHKDQYSILGSLSADKCLEECIISGSQCKAVAYERLRTVCRLYHDVDVSNVEKDSYTCVGSNIVYRNSFTKVCMYCINKTFLITFFLCDPVCGVITIHISPLISRAINGNGARPPEKITT</sequence>
<reference evidence="2" key="1">
    <citation type="journal article" date="2019" name="bioRxiv">
        <title>The Genome of the Zebra Mussel, Dreissena polymorpha: A Resource for Invasive Species Research.</title>
        <authorList>
            <person name="McCartney M.A."/>
            <person name="Auch B."/>
            <person name="Kono T."/>
            <person name="Mallez S."/>
            <person name="Zhang Y."/>
            <person name="Obille A."/>
            <person name="Becker A."/>
            <person name="Abrahante J.E."/>
            <person name="Garbe J."/>
            <person name="Badalamenti J.P."/>
            <person name="Herman A."/>
            <person name="Mangelson H."/>
            <person name="Liachko I."/>
            <person name="Sullivan S."/>
            <person name="Sone E.D."/>
            <person name="Koren S."/>
            <person name="Silverstein K.A.T."/>
            <person name="Beckman K.B."/>
            <person name="Gohl D.M."/>
        </authorList>
    </citation>
    <scope>NUCLEOTIDE SEQUENCE</scope>
    <source>
        <strain evidence="2">Duluth1</strain>
        <tissue evidence="2">Whole animal</tissue>
    </source>
</reference>
<dbReference type="Proteomes" id="UP000828390">
    <property type="component" value="Unassembled WGS sequence"/>
</dbReference>
<comment type="caution">
    <text evidence="2">The sequence shown here is derived from an EMBL/GenBank/DDBJ whole genome shotgun (WGS) entry which is preliminary data.</text>
</comment>
<evidence type="ECO:0000259" key="1">
    <source>
        <dbReference type="Pfam" id="PF00024"/>
    </source>
</evidence>
<dbReference type="AlphaFoldDB" id="A0A9D4MZT3"/>
<evidence type="ECO:0000313" key="3">
    <source>
        <dbReference type="Proteomes" id="UP000828390"/>
    </source>
</evidence>
<dbReference type="EMBL" id="JAIWYP010000001">
    <property type="protein sequence ID" value="KAH3885190.1"/>
    <property type="molecule type" value="Genomic_DNA"/>
</dbReference>
<name>A0A9D4MZT3_DREPO</name>
<protein>
    <recommendedName>
        <fullName evidence="1">Apple domain-containing protein</fullName>
    </recommendedName>
</protein>
<evidence type="ECO:0000313" key="2">
    <source>
        <dbReference type="EMBL" id="KAH3885190.1"/>
    </source>
</evidence>
<keyword evidence="3" id="KW-1185">Reference proteome</keyword>
<feature type="domain" description="Apple" evidence="1">
    <location>
        <begin position="9"/>
        <end position="70"/>
    </location>
</feature>
<dbReference type="SUPFAM" id="SSF57414">
    <property type="entry name" value="Hairpin loop containing domain-like"/>
    <property type="match status" value="1"/>
</dbReference>
<dbReference type="Pfam" id="PF00024">
    <property type="entry name" value="PAN_1"/>
    <property type="match status" value="1"/>
</dbReference>
<accession>A0A9D4MZT3</accession>
<dbReference type="InterPro" id="IPR003609">
    <property type="entry name" value="Pan_app"/>
</dbReference>
<organism evidence="2 3">
    <name type="scientific">Dreissena polymorpha</name>
    <name type="common">Zebra mussel</name>
    <name type="synonym">Mytilus polymorpha</name>
    <dbReference type="NCBI Taxonomy" id="45954"/>
    <lineage>
        <taxon>Eukaryota</taxon>
        <taxon>Metazoa</taxon>
        <taxon>Spiralia</taxon>
        <taxon>Lophotrochozoa</taxon>
        <taxon>Mollusca</taxon>
        <taxon>Bivalvia</taxon>
        <taxon>Autobranchia</taxon>
        <taxon>Heteroconchia</taxon>
        <taxon>Euheterodonta</taxon>
        <taxon>Imparidentia</taxon>
        <taxon>Neoheterodontei</taxon>
        <taxon>Myida</taxon>
        <taxon>Dreissenoidea</taxon>
        <taxon>Dreissenidae</taxon>
        <taxon>Dreissena</taxon>
    </lineage>
</organism>
<proteinExistence type="predicted"/>